<protein>
    <submittedName>
        <fullName evidence="2">Uncharacterized protein</fullName>
    </submittedName>
</protein>
<evidence type="ECO:0000313" key="3">
    <source>
        <dbReference type="Proteomes" id="UP000191931"/>
    </source>
</evidence>
<dbReference type="AlphaFoldDB" id="A0A1W1HDW9"/>
<evidence type="ECO:0000256" key="1">
    <source>
        <dbReference type="SAM" id="Coils"/>
    </source>
</evidence>
<proteinExistence type="predicted"/>
<sequence>MLQTFTKDEHLREQYRVQEEFIRVQRTERSLLRKAREEKEAALIEKEKERKEKEAALIEKEKERKEKELMKQKSIDFMLQKGCTPEQISEILGIPLNQVK</sequence>
<dbReference type="EMBL" id="FWEV01000153">
    <property type="protein sequence ID" value="SLM30633.1"/>
    <property type="molecule type" value="Genomic_DNA"/>
</dbReference>
<organism evidence="2 3">
    <name type="scientific">Desulfamplus magnetovallimortis</name>
    <dbReference type="NCBI Taxonomy" id="1246637"/>
    <lineage>
        <taxon>Bacteria</taxon>
        <taxon>Pseudomonadati</taxon>
        <taxon>Thermodesulfobacteriota</taxon>
        <taxon>Desulfobacteria</taxon>
        <taxon>Desulfobacterales</taxon>
        <taxon>Desulfobacteraceae</taxon>
        <taxon>Desulfamplus</taxon>
    </lineage>
</organism>
<evidence type="ECO:0000313" key="2">
    <source>
        <dbReference type="EMBL" id="SLM30633.1"/>
    </source>
</evidence>
<dbReference type="STRING" id="1246637.MTBBW1_2360016"/>
<dbReference type="Proteomes" id="UP000191931">
    <property type="component" value="Unassembled WGS sequence"/>
</dbReference>
<feature type="coiled-coil region" evidence="1">
    <location>
        <begin position="29"/>
        <end position="75"/>
    </location>
</feature>
<name>A0A1W1HDW9_9BACT</name>
<gene>
    <name evidence="2" type="ORF">MTBBW1_2360016</name>
</gene>
<keyword evidence="1" id="KW-0175">Coiled coil</keyword>
<keyword evidence="3" id="KW-1185">Reference proteome</keyword>
<accession>A0A1W1HDW9</accession>
<reference evidence="2 3" key="1">
    <citation type="submission" date="2017-03" db="EMBL/GenBank/DDBJ databases">
        <authorList>
            <person name="Afonso C.L."/>
            <person name="Miller P.J."/>
            <person name="Scott M.A."/>
            <person name="Spackman E."/>
            <person name="Goraichik I."/>
            <person name="Dimitrov K.M."/>
            <person name="Suarez D.L."/>
            <person name="Swayne D.E."/>
        </authorList>
    </citation>
    <scope>NUCLEOTIDE SEQUENCE [LARGE SCALE GENOMIC DNA]</scope>
    <source>
        <strain evidence="2">PRJEB14757</strain>
    </source>
</reference>